<dbReference type="HOGENOM" id="CLU_372313_0_0_1"/>
<dbReference type="AlphaFoldDB" id="M1URK9"/>
<reference evidence="6 7" key="1">
    <citation type="journal article" date="2004" name="Nature">
        <title>Genome sequence of the ultrasmall unicellular red alga Cyanidioschyzon merolae 10D.</title>
        <authorList>
            <person name="Matsuzaki M."/>
            <person name="Misumi O."/>
            <person name="Shin-i T."/>
            <person name="Maruyama S."/>
            <person name="Takahara M."/>
            <person name="Miyagishima S."/>
            <person name="Mori T."/>
            <person name="Nishida K."/>
            <person name="Yagisawa F."/>
            <person name="Nishida K."/>
            <person name="Yoshida Y."/>
            <person name="Nishimura Y."/>
            <person name="Nakao S."/>
            <person name="Kobayashi T."/>
            <person name="Momoyama Y."/>
            <person name="Higashiyama T."/>
            <person name="Minoda A."/>
            <person name="Sano M."/>
            <person name="Nomoto H."/>
            <person name="Oishi K."/>
            <person name="Hayashi H."/>
            <person name="Ohta F."/>
            <person name="Nishizaka S."/>
            <person name="Haga S."/>
            <person name="Miura S."/>
            <person name="Morishita T."/>
            <person name="Kabeya Y."/>
            <person name="Terasawa K."/>
            <person name="Suzuki Y."/>
            <person name="Ishii Y."/>
            <person name="Asakawa S."/>
            <person name="Takano H."/>
            <person name="Ohta N."/>
            <person name="Kuroiwa H."/>
            <person name="Tanaka K."/>
            <person name="Shimizu N."/>
            <person name="Sugano S."/>
            <person name="Sato N."/>
            <person name="Nozaki H."/>
            <person name="Ogasawara N."/>
            <person name="Kohara Y."/>
            <person name="Kuroiwa T."/>
        </authorList>
    </citation>
    <scope>NUCLEOTIDE SEQUENCE [LARGE SCALE GENOMIC DNA]</scope>
    <source>
        <strain evidence="6 7">10D</strain>
    </source>
</reference>
<evidence type="ECO:0000256" key="4">
    <source>
        <dbReference type="SAM" id="Phobius"/>
    </source>
</evidence>
<keyword evidence="4" id="KW-0812">Transmembrane</keyword>
<feature type="domain" description="PNPLA" evidence="5">
    <location>
        <begin position="160"/>
        <end position="340"/>
    </location>
</feature>
<reference evidence="6 7" key="2">
    <citation type="journal article" date="2007" name="BMC Biol.">
        <title>A 100%-complete sequence reveals unusually simple genomic features in the hot-spring red alga Cyanidioschyzon merolae.</title>
        <authorList>
            <person name="Nozaki H."/>
            <person name="Takano H."/>
            <person name="Misumi O."/>
            <person name="Terasawa K."/>
            <person name="Matsuzaki M."/>
            <person name="Maruyama S."/>
            <person name="Nishida K."/>
            <person name="Yagisawa F."/>
            <person name="Yoshida Y."/>
            <person name="Fujiwara T."/>
            <person name="Takio S."/>
            <person name="Tamura K."/>
            <person name="Chung S.J."/>
            <person name="Nakamura S."/>
            <person name="Kuroiwa H."/>
            <person name="Tanaka K."/>
            <person name="Sato N."/>
            <person name="Kuroiwa T."/>
        </authorList>
    </citation>
    <scope>NUCLEOTIDE SEQUENCE [LARGE SCALE GENOMIC DNA]</scope>
    <source>
        <strain evidence="6 7">10D</strain>
    </source>
</reference>
<evidence type="ECO:0000313" key="6">
    <source>
        <dbReference type="EMBL" id="BAM80261.1"/>
    </source>
</evidence>
<evidence type="ECO:0000256" key="3">
    <source>
        <dbReference type="SAM" id="MobiDB-lite"/>
    </source>
</evidence>
<dbReference type="CDD" id="cd07207">
    <property type="entry name" value="Pat_ExoU_VipD_like"/>
    <property type="match status" value="1"/>
</dbReference>
<dbReference type="InterPro" id="IPR016035">
    <property type="entry name" value="Acyl_Trfase/lysoPLipase"/>
</dbReference>
<dbReference type="PANTHER" id="PTHR46394:SF1">
    <property type="entry name" value="PNPLA DOMAIN-CONTAINING PROTEIN"/>
    <property type="match status" value="1"/>
</dbReference>
<name>M1URK9_CYAM1</name>
<feature type="short sequence motif" description="DGA/G" evidence="2">
    <location>
        <begin position="327"/>
        <end position="329"/>
    </location>
</feature>
<gene>
    <name evidence="6" type="ORF">CYME_CMJ132C</name>
</gene>
<dbReference type="SUPFAM" id="SSF52151">
    <property type="entry name" value="FabD/lysophospholipase-like"/>
    <property type="match status" value="1"/>
</dbReference>
<dbReference type="InterPro" id="IPR052580">
    <property type="entry name" value="Lipid_Hydrolase"/>
</dbReference>
<keyword evidence="4" id="KW-1133">Transmembrane helix</keyword>
<dbReference type="GeneID" id="16994094"/>
<dbReference type="Proteomes" id="UP000007014">
    <property type="component" value="Chromosome 10"/>
</dbReference>
<organism evidence="6 7">
    <name type="scientific">Cyanidioschyzon merolae (strain NIES-3377 / 10D)</name>
    <name type="common">Unicellular red alga</name>
    <dbReference type="NCBI Taxonomy" id="280699"/>
    <lineage>
        <taxon>Eukaryota</taxon>
        <taxon>Rhodophyta</taxon>
        <taxon>Bangiophyceae</taxon>
        <taxon>Cyanidiales</taxon>
        <taxon>Cyanidiaceae</taxon>
        <taxon>Cyanidioschyzon</taxon>
    </lineage>
</organism>
<dbReference type="PANTHER" id="PTHR46394">
    <property type="entry name" value="ANNEXIN"/>
    <property type="match status" value="1"/>
</dbReference>
<sequence>MLPAIRAPWSRVHRSKNVDGKVAVQAKLSPQRDLSQEATTQPIDEHEDDHLNQSRGLDAASLEAQRPDSLQLDRLKSAISSVEQAGPSRQSSEHLSQAMMESLEDAARHARRQLSRSDRERVDKYLQRLRLLQELSRDFARYDASCRVPMREALQRLTAIAFCGGGVLGTAYVGALSVLEQHGLDYTRIKRFAGTSAGAIMASTLAVGYRAAGCMRQLQALNFDDLMSPDLSALTRGRGLSSGRALERWMGQVLAEQTGDPNITMGQVLERYGKELVIVTTELDTGRERKLTPHSDPDLPVKAAVRMSAGIPIVFDVYAYQGHQYCDGGLVNNWPVDALPQDGTGLGMVTFSFNDFIHYELYHLLWDPIPPETRGFDYERIGQAFAQALYSHSEKTTSIFGVATRSMRIIYDRLTREQIYRYAERWPGGLSMPRAVFLCVGEYGALDTDISTTGQLELFEMGRLSMYVEIQRFMHELEYASTHSGSSLREAFSANPDLYGERVHAAQALYRDRRLSSQLSESADAENGDASSQQNPQHLLERTEQRGRSSRSVQAATDAGTESVQGSSAVAAAAAATAASLEAPVEERARPDDAHVRFADDAIGTESTASMEVPESSSDHDSMAHGRRPWQAPEELFWRHIFLLSLREGRKLGPNVHARLFPSRLRRKYRMRGLRAEAVLIQQDISRQVRSIWQSIRLCGIGCLALTIQCVTCWQVARCVRDDDGVDDLADLADAATPAEHVPTAEA</sequence>
<feature type="transmembrane region" description="Helical" evidence="4">
    <location>
        <begin position="157"/>
        <end position="179"/>
    </location>
</feature>
<evidence type="ECO:0000256" key="1">
    <source>
        <dbReference type="ARBA" id="ARBA00023098"/>
    </source>
</evidence>
<dbReference type="eggNOG" id="ENOG502S8H8">
    <property type="taxonomic scope" value="Eukaryota"/>
</dbReference>
<feature type="region of interest" description="Disordered" evidence="3">
    <location>
        <begin position="516"/>
        <end position="566"/>
    </location>
</feature>
<keyword evidence="2" id="KW-0378">Hydrolase</keyword>
<dbReference type="Gramene" id="CMJ132CT">
    <property type="protein sequence ID" value="CMJ132CT"/>
    <property type="gene ID" value="CMJ132C"/>
</dbReference>
<feature type="short sequence motif" description="GXSXG" evidence="2">
    <location>
        <begin position="194"/>
        <end position="198"/>
    </location>
</feature>
<dbReference type="GO" id="GO:0016042">
    <property type="term" value="P:lipid catabolic process"/>
    <property type="evidence" value="ECO:0007669"/>
    <property type="project" value="UniProtKB-UniRule"/>
</dbReference>
<feature type="active site" description="Nucleophile" evidence="2">
    <location>
        <position position="196"/>
    </location>
</feature>
<dbReference type="RefSeq" id="XP_005534868.1">
    <property type="nucleotide sequence ID" value="XM_005534811.1"/>
</dbReference>
<feature type="region of interest" description="Disordered" evidence="3">
    <location>
        <begin position="606"/>
        <end position="626"/>
    </location>
</feature>
<evidence type="ECO:0000256" key="2">
    <source>
        <dbReference type="PROSITE-ProRule" id="PRU01161"/>
    </source>
</evidence>
<feature type="compositionally biased region" description="Polar residues" evidence="3">
    <location>
        <begin position="550"/>
        <end position="566"/>
    </location>
</feature>
<evidence type="ECO:0000259" key="5">
    <source>
        <dbReference type="PROSITE" id="PS51635"/>
    </source>
</evidence>
<dbReference type="KEGG" id="cme:CYME_CMJ132C"/>
<dbReference type="GO" id="GO:0016787">
    <property type="term" value="F:hydrolase activity"/>
    <property type="evidence" value="ECO:0007669"/>
    <property type="project" value="UniProtKB-UniRule"/>
</dbReference>
<feature type="short sequence motif" description="GXGXXG" evidence="2">
    <location>
        <begin position="164"/>
        <end position="169"/>
    </location>
</feature>
<accession>M1URK9</accession>
<dbReference type="InterPro" id="IPR002641">
    <property type="entry name" value="PNPLA_dom"/>
</dbReference>
<evidence type="ECO:0000313" key="7">
    <source>
        <dbReference type="Proteomes" id="UP000007014"/>
    </source>
</evidence>
<dbReference type="Pfam" id="PF01734">
    <property type="entry name" value="Patatin"/>
    <property type="match status" value="1"/>
</dbReference>
<keyword evidence="7" id="KW-1185">Reference proteome</keyword>
<dbReference type="EMBL" id="AP006492">
    <property type="protein sequence ID" value="BAM80261.1"/>
    <property type="molecule type" value="Genomic_DNA"/>
</dbReference>
<feature type="region of interest" description="Disordered" evidence="3">
    <location>
        <begin position="23"/>
        <end position="50"/>
    </location>
</feature>
<proteinExistence type="predicted"/>
<protein>
    <recommendedName>
        <fullName evidence="5">PNPLA domain-containing protein</fullName>
    </recommendedName>
</protein>
<feature type="compositionally biased region" description="Polar residues" evidence="3">
    <location>
        <begin position="32"/>
        <end position="42"/>
    </location>
</feature>
<keyword evidence="2" id="KW-0442">Lipid degradation</keyword>
<feature type="transmembrane region" description="Helical" evidence="4">
    <location>
        <begin position="191"/>
        <end position="209"/>
    </location>
</feature>
<keyword evidence="4" id="KW-0472">Membrane</keyword>
<keyword evidence="1 2" id="KW-0443">Lipid metabolism</keyword>
<dbReference type="PROSITE" id="PS51635">
    <property type="entry name" value="PNPLA"/>
    <property type="match status" value="1"/>
</dbReference>
<dbReference type="OrthoDB" id="412240at2759"/>
<feature type="active site" description="Proton acceptor" evidence="2">
    <location>
        <position position="327"/>
    </location>
</feature>
<dbReference type="Gene3D" id="3.40.1090.10">
    <property type="entry name" value="Cytosolic phospholipase A2 catalytic domain"/>
    <property type="match status" value="2"/>
</dbReference>